<keyword evidence="1" id="KW-1133">Transmembrane helix</keyword>
<keyword evidence="1" id="KW-0812">Transmembrane</keyword>
<evidence type="ECO:0000313" key="3">
    <source>
        <dbReference type="Proteomes" id="UP000569914"/>
    </source>
</evidence>
<dbReference type="RefSeq" id="WP_179757422.1">
    <property type="nucleotide sequence ID" value="NZ_JACCBU010000001.1"/>
</dbReference>
<dbReference type="EMBL" id="JACCBU010000001">
    <property type="protein sequence ID" value="NYE74833.1"/>
    <property type="molecule type" value="Genomic_DNA"/>
</dbReference>
<sequence>MNEPLLIVLTVLLVIGVAIATVFIVRRQRWKGRVRELGWTFESSPSLAPVLPLANPPFDLGFDRRTDELITGRTASGRPFAVFDYSYGGTGERRLALVKLPMPLPELYLTASGPRAGVTEPPIDLGPGVPFQVLGADPGYARAVVTPGLVQAVDRLGRPPGAEPQPIDLSVDGDNLVSSGAPKDPDELRGYLDRLDAVAATFDPAALAPYRIVPKPPRLGFHGTDWTLVGTDNSLIDRFQGLRPFGQGHGWSTSNVIVGTARGTVPLVAFVYHWKTTHTRTVSDGKGGTRTERYTRSHQQPIMALNLPVHTPSLTIASDGAFSGLFGSGSIDFESSAFNDLFDVTSDHPKFAHDVVHPRMMEFLIWAKPPQLIMTRGMLITYPGVHDPTAVSRLADLMTSFLGRIPEFVWDDLGAAPPVPAPPAGPDAAADPMLR</sequence>
<keyword evidence="1" id="KW-0472">Membrane</keyword>
<name>A0A7Y9LFH1_9ACTN</name>
<proteinExistence type="predicted"/>
<gene>
    <name evidence="2" type="ORF">BKA15_006162</name>
</gene>
<dbReference type="AlphaFoldDB" id="A0A7Y9LFH1"/>
<feature type="transmembrane region" description="Helical" evidence="1">
    <location>
        <begin position="6"/>
        <end position="25"/>
    </location>
</feature>
<protein>
    <submittedName>
        <fullName evidence="2">Uncharacterized protein</fullName>
    </submittedName>
</protein>
<accession>A0A7Y9LFH1</accession>
<evidence type="ECO:0000256" key="1">
    <source>
        <dbReference type="SAM" id="Phobius"/>
    </source>
</evidence>
<comment type="caution">
    <text evidence="2">The sequence shown here is derived from an EMBL/GenBank/DDBJ whole genome shotgun (WGS) entry which is preliminary data.</text>
</comment>
<reference evidence="2 3" key="1">
    <citation type="submission" date="2020-07" db="EMBL/GenBank/DDBJ databases">
        <title>Sequencing the genomes of 1000 actinobacteria strains.</title>
        <authorList>
            <person name="Klenk H.-P."/>
        </authorList>
    </citation>
    <scope>NUCLEOTIDE SEQUENCE [LARGE SCALE GENOMIC DNA]</scope>
    <source>
        <strain evidence="2 3">DSM 22083</strain>
    </source>
</reference>
<evidence type="ECO:0000313" key="2">
    <source>
        <dbReference type="EMBL" id="NYE74833.1"/>
    </source>
</evidence>
<organism evidence="2 3">
    <name type="scientific">Microlunatus parietis</name>
    <dbReference type="NCBI Taxonomy" id="682979"/>
    <lineage>
        <taxon>Bacteria</taxon>
        <taxon>Bacillati</taxon>
        <taxon>Actinomycetota</taxon>
        <taxon>Actinomycetes</taxon>
        <taxon>Propionibacteriales</taxon>
        <taxon>Propionibacteriaceae</taxon>
        <taxon>Microlunatus</taxon>
    </lineage>
</organism>
<dbReference type="Proteomes" id="UP000569914">
    <property type="component" value="Unassembled WGS sequence"/>
</dbReference>
<keyword evidence="3" id="KW-1185">Reference proteome</keyword>